<comment type="caution">
    <text evidence="10">The sequence shown here is derived from an EMBL/GenBank/DDBJ whole genome shotgun (WGS) entry which is preliminary data.</text>
</comment>
<dbReference type="AlphaFoldDB" id="A0A1X3GZ52"/>
<feature type="domain" description="ABC transporter" evidence="9">
    <location>
        <begin position="278"/>
        <end position="525"/>
    </location>
</feature>
<dbReference type="CDD" id="cd03257">
    <property type="entry name" value="ABC_NikE_OppD_transporters"/>
    <property type="match status" value="2"/>
</dbReference>
<evidence type="ECO:0000256" key="6">
    <source>
        <dbReference type="ARBA" id="ARBA00022840"/>
    </source>
</evidence>
<keyword evidence="5" id="KW-0547">Nucleotide-binding</keyword>
<dbReference type="InterPro" id="IPR003439">
    <property type="entry name" value="ABC_transporter-like_ATP-bd"/>
</dbReference>
<dbReference type="SUPFAM" id="SSF52540">
    <property type="entry name" value="P-loop containing nucleoside triphosphate hydrolases"/>
    <property type="match status" value="2"/>
</dbReference>
<dbReference type="GO" id="GO:0055085">
    <property type="term" value="P:transmembrane transport"/>
    <property type="evidence" value="ECO:0007669"/>
    <property type="project" value="UniProtKB-ARBA"/>
</dbReference>
<dbReference type="PANTHER" id="PTHR43297:SF2">
    <property type="entry name" value="DIPEPTIDE TRANSPORT ATP-BINDING PROTEIN DPPD"/>
    <property type="match status" value="1"/>
</dbReference>
<dbReference type="Proteomes" id="UP000193553">
    <property type="component" value="Unassembled WGS sequence"/>
</dbReference>
<accession>A0A1X3GZ52</accession>
<dbReference type="STRING" id="255045.SAMN05444158_0425"/>
<keyword evidence="7" id="KW-0472">Membrane</keyword>
<dbReference type="PROSITE" id="PS50893">
    <property type="entry name" value="ABC_TRANSPORTER_2"/>
    <property type="match status" value="2"/>
</dbReference>
<dbReference type="EMBL" id="NAFI01000187">
    <property type="protein sequence ID" value="OSJ03483.1"/>
    <property type="molecule type" value="Genomic_DNA"/>
</dbReference>
<dbReference type="FunFam" id="3.40.50.300:FF:000016">
    <property type="entry name" value="Oligopeptide ABC transporter ATP-binding component"/>
    <property type="match status" value="1"/>
</dbReference>
<dbReference type="InterPro" id="IPR050388">
    <property type="entry name" value="ABC_Ni/Peptide_Import"/>
</dbReference>
<dbReference type="Pfam" id="PF00005">
    <property type="entry name" value="ABC_tran"/>
    <property type="match status" value="2"/>
</dbReference>
<dbReference type="NCBIfam" id="NF008453">
    <property type="entry name" value="PRK11308.1"/>
    <property type="match status" value="2"/>
</dbReference>
<comment type="subcellular location">
    <subcellularLocation>
        <location evidence="1">Cell inner membrane</location>
        <topology evidence="1">Peripheral membrane protein</topology>
    </subcellularLocation>
</comment>
<name>A0A1X3GZ52_9BRAD</name>
<dbReference type="PROSITE" id="PS00211">
    <property type="entry name" value="ABC_TRANSPORTER_1"/>
    <property type="match status" value="2"/>
</dbReference>
<dbReference type="Gene3D" id="3.40.50.300">
    <property type="entry name" value="P-loop containing nucleotide triphosphate hydrolases"/>
    <property type="match status" value="2"/>
</dbReference>
<evidence type="ECO:0000256" key="7">
    <source>
        <dbReference type="ARBA" id="ARBA00023136"/>
    </source>
</evidence>
<dbReference type="GO" id="GO:0015833">
    <property type="term" value="P:peptide transport"/>
    <property type="evidence" value="ECO:0007669"/>
    <property type="project" value="InterPro"/>
</dbReference>
<evidence type="ECO:0000256" key="1">
    <source>
        <dbReference type="ARBA" id="ARBA00004417"/>
    </source>
</evidence>
<dbReference type="Pfam" id="PF08352">
    <property type="entry name" value="oligo_HPY"/>
    <property type="match status" value="2"/>
</dbReference>
<evidence type="ECO:0000256" key="8">
    <source>
        <dbReference type="ARBA" id="ARBA00024722"/>
    </source>
</evidence>
<reference evidence="10 11" key="1">
    <citation type="submission" date="2017-03" db="EMBL/GenBank/DDBJ databases">
        <title>Whole genome sequences of fourteen strains of Bradyrhizobium canariense and one strain of Bradyrhizobium japonicum isolated from Lupinus (Papilionoideae: Genisteae) species in Algeria.</title>
        <authorList>
            <person name="Crovadore J."/>
            <person name="Chekireb D."/>
            <person name="Brachmann A."/>
            <person name="Chablais R."/>
            <person name="Cochard B."/>
            <person name="Lefort F."/>
        </authorList>
    </citation>
    <scope>NUCLEOTIDE SEQUENCE [LARGE SCALE GENOMIC DNA]</scope>
    <source>
        <strain evidence="10 11">UBMA195</strain>
    </source>
</reference>
<dbReference type="RefSeq" id="WP_085361872.1">
    <property type="nucleotide sequence ID" value="NZ_NAFD01000192.1"/>
</dbReference>
<feature type="domain" description="ABC transporter" evidence="9">
    <location>
        <begin position="6"/>
        <end position="257"/>
    </location>
</feature>
<evidence type="ECO:0000256" key="2">
    <source>
        <dbReference type="ARBA" id="ARBA00005417"/>
    </source>
</evidence>
<sequence>MTSPILDINNLVVSVGKKPNAANILDGISIQVHERETLCLVGESGSGKSVTSLTTMGLLPKGTLVPTGGSVKLVGEEILTATDRRLRQLRATRMAMIFQEPMTALNPVMPVGRQIDEVLRAHTKLDAKARKKRILDMMEQVRLPQVERIFASYPHRLSGGQRQRIMIAMALVLEPKLLIADEPTTALDVTTQKQILTLIRDLQRDHGTAVLFITHDMGVVAEIADRVAVMRQGRLVETGTLDSILRNPTMEYTRNLLSAVPSLVPRAARLETKEPVVLEANELGKVYGERAFFGKGREVVAADKVTLTLRKGRTLGIVGESGSGKSTVARCIVRLIDPTSGGVRLSGREISDISRRLLQPHRKKIQIVFQDPYRSLNPRVTVGESIAEGPINYGVSHADATKRARELLELVGLPADAVARYPHQFSGGQRQRIAIARALALDPDVLVADEAVSALDVSVQAQVLELFDEIQQRLGIAILFITHDLRVAAQICDEVMVMQHGRVVEQGPAAEVLTHPKEAYTRALLEAAPGRGWDFANFRPVAEGAAASA</sequence>
<comment type="similarity">
    <text evidence="2">Belongs to the ABC transporter superfamily.</text>
</comment>
<evidence type="ECO:0000313" key="10">
    <source>
        <dbReference type="EMBL" id="OSJ03483.1"/>
    </source>
</evidence>
<evidence type="ECO:0000313" key="11">
    <source>
        <dbReference type="Proteomes" id="UP000193553"/>
    </source>
</evidence>
<evidence type="ECO:0000259" key="9">
    <source>
        <dbReference type="PROSITE" id="PS50893"/>
    </source>
</evidence>
<evidence type="ECO:0000256" key="3">
    <source>
        <dbReference type="ARBA" id="ARBA00022448"/>
    </source>
</evidence>
<dbReference type="InterPro" id="IPR017871">
    <property type="entry name" value="ABC_transporter-like_CS"/>
</dbReference>
<dbReference type="InterPro" id="IPR027417">
    <property type="entry name" value="P-loop_NTPase"/>
</dbReference>
<evidence type="ECO:0000256" key="5">
    <source>
        <dbReference type="ARBA" id="ARBA00022741"/>
    </source>
</evidence>
<dbReference type="GO" id="GO:0016887">
    <property type="term" value="F:ATP hydrolysis activity"/>
    <property type="evidence" value="ECO:0007669"/>
    <property type="project" value="InterPro"/>
</dbReference>
<organism evidence="10 11">
    <name type="scientific">Bradyrhizobium canariense</name>
    <dbReference type="NCBI Taxonomy" id="255045"/>
    <lineage>
        <taxon>Bacteria</taxon>
        <taxon>Pseudomonadati</taxon>
        <taxon>Pseudomonadota</taxon>
        <taxon>Alphaproteobacteria</taxon>
        <taxon>Hyphomicrobiales</taxon>
        <taxon>Nitrobacteraceae</taxon>
        <taxon>Bradyrhizobium</taxon>
    </lineage>
</organism>
<dbReference type="InterPro" id="IPR013563">
    <property type="entry name" value="Oligopep_ABC_C"/>
</dbReference>
<gene>
    <name evidence="10" type="ORF">BSZ18_33210</name>
</gene>
<evidence type="ECO:0000256" key="4">
    <source>
        <dbReference type="ARBA" id="ARBA00022475"/>
    </source>
</evidence>
<keyword evidence="6 10" id="KW-0067">ATP-binding</keyword>
<proteinExistence type="inferred from homology"/>
<dbReference type="PANTHER" id="PTHR43297">
    <property type="entry name" value="OLIGOPEPTIDE TRANSPORT ATP-BINDING PROTEIN APPD"/>
    <property type="match status" value="1"/>
</dbReference>
<keyword evidence="3" id="KW-0813">Transport</keyword>
<comment type="function">
    <text evidence="8">Involved in beta-(1--&gt;2)glucan export. Transmembrane domains (TMD) form a pore in the inner membrane and the ATP-binding domain (NBD) is responsible for energy generation.</text>
</comment>
<keyword evidence="4" id="KW-1003">Cell membrane</keyword>
<dbReference type="NCBIfam" id="NF007739">
    <property type="entry name" value="PRK10419.1"/>
    <property type="match status" value="2"/>
</dbReference>
<dbReference type="GO" id="GO:0005524">
    <property type="term" value="F:ATP binding"/>
    <property type="evidence" value="ECO:0007669"/>
    <property type="project" value="UniProtKB-KW"/>
</dbReference>
<dbReference type="OrthoDB" id="9802264at2"/>
<dbReference type="InterPro" id="IPR003593">
    <property type="entry name" value="AAA+_ATPase"/>
</dbReference>
<dbReference type="GO" id="GO:0005886">
    <property type="term" value="C:plasma membrane"/>
    <property type="evidence" value="ECO:0007669"/>
    <property type="project" value="UniProtKB-SubCell"/>
</dbReference>
<protein>
    <submittedName>
        <fullName evidence="10">Microcin ABC transporter ATP-binding protein</fullName>
    </submittedName>
</protein>
<dbReference type="SMART" id="SM00382">
    <property type="entry name" value="AAA"/>
    <property type="match status" value="2"/>
</dbReference>